<gene>
    <name evidence="3" type="ORF">TCNE_LOCUS9752</name>
</gene>
<dbReference type="WBParaSite" id="TCNE_0000975201-mRNA-1">
    <property type="protein sequence ID" value="TCNE_0000975201-mRNA-1"/>
    <property type="gene ID" value="TCNE_0000975201"/>
</dbReference>
<evidence type="ECO:0000313" key="3">
    <source>
        <dbReference type="EMBL" id="VDM41073.1"/>
    </source>
</evidence>
<dbReference type="Proteomes" id="UP000050794">
    <property type="component" value="Unassembled WGS sequence"/>
</dbReference>
<reference evidence="5" key="1">
    <citation type="submission" date="2016-06" db="UniProtKB">
        <authorList>
            <consortium name="WormBaseParasite"/>
        </authorList>
    </citation>
    <scope>IDENTIFICATION</scope>
</reference>
<keyword evidence="2" id="KW-0472">Membrane</keyword>
<keyword evidence="2" id="KW-0812">Transmembrane</keyword>
<name>A0A183UMN2_TOXCA</name>
<sequence length="110" mass="12538">MFQRRNSASVSSNNDCDPNRPPIQQLMLDAESKHRPADTPPNECQRTDAFRASVKKSSNESQTRTAVDRLILWLSEQSRETLITLFICAVIVYAMGMANARQYYNNNNNN</sequence>
<evidence type="ECO:0000313" key="5">
    <source>
        <dbReference type="WBParaSite" id="TCNE_0000975201-mRNA-1"/>
    </source>
</evidence>
<feature type="transmembrane region" description="Helical" evidence="2">
    <location>
        <begin position="82"/>
        <end position="100"/>
    </location>
</feature>
<feature type="compositionally biased region" description="Polar residues" evidence="1">
    <location>
        <begin position="1"/>
        <end position="16"/>
    </location>
</feature>
<keyword evidence="4" id="KW-1185">Reference proteome</keyword>
<dbReference type="AlphaFoldDB" id="A0A183UMN2"/>
<dbReference type="EMBL" id="UYWY01020272">
    <property type="protein sequence ID" value="VDM41073.1"/>
    <property type="molecule type" value="Genomic_DNA"/>
</dbReference>
<organism evidence="4 5">
    <name type="scientific">Toxocara canis</name>
    <name type="common">Canine roundworm</name>
    <dbReference type="NCBI Taxonomy" id="6265"/>
    <lineage>
        <taxon>Eukaryota</taxon>
        <taxon>Metazoa</taxon>
        <taxon>Ecdysozoa</taxon>
        <taxon>Nematoda</taxon>
        <taxon>Chromadorea</taxon>
        <taxon>Rhabditida</taxon>
        <taxon>Spirurina</taxon>
        <taxon>Ascaridomorpha</taxon>
        <taxon>Ascaridoidea</taxon>
        <taxon>Toxocaridae</taxon>
        <taxon>Toxocara</taxon>
    </lineage>
</organism>
<evidence type="ECO:0000313" key="4">
    <source>
        <dbReference type="Proteomes" id="UP000050794"/>
    </source>
</evidence>
<accession>A0A183UMN2</accession>
<evidence type="ECO:0000256" key="1">
    <source>
        <dbReference type="SAM" id="MobiDB-lite"/>
    </source>
</evidence>
<feature type="region of interest" description="Disordered" evidence="1">
    <location>
        <begin position="1"/>
        <end position="61"/>
    </location>
</feature>
<evidence type="ECO:0000256" key="2">
    <source>
        <dbReference type="SAM" id="Phobius"/>
    </source>
</evidence>
<reference evidence="3 4" key="2">
    <citation type="submission" date="2018-11" db="EMBL/GenBank/DDBJ databases">
        <authorList>
            <consortium name="Pathogen Informatics"/>
        </authorList>
    </citation>
    <scope>NUCLEOTIDE SEQUENCE [LARGE SCALE GENOMIC DNA]</scope>
</reference>
<protein>
    <submittedName>
        <fullName evidence="3 5">Uncharacterized protein</fullName>
    </submittedName>
</protein>
<keyword evidence="2" id="KW-1133">Transmembrane helix</keyword>
<proteinExistence type="predicted"/>